<evidence type="ECO:0000313" key="3">
    <source>
        <dbReference type="Proteomes" id="UP001054945"/>
    </source>
</evidence>
<proteinExistence type="predicted"/>
<keyword evidence="1" id="KW-0472">Membrane</keyword>
<accession>A0AAV4S2E2</accession>
<protein>
    <submittedName>
        <fullName evidence="2">Uncharacterized protein</fullName>
    </submittedName>
</protein>
<comment type="caution">
    <text evidence="2">The sequence shown here is derived from an EMBL/GenBank/DDBJ whole genome shotgun (WGS) entry which is preliminary data.</text>
</comment>
<dbReference type="Proteomes" id="UP001054945">
    <property type="component" value="Unassembled WGS sequence"/>
</dbReference>
<keyword evidence="1" id="KW-0812">Transmembrane</keyword>
<reference evidence="2 3" key="1">
    <citation type="submission" date="2021-06" db="EMBL/GenBank/DDBJ databases">
        <title>Caerostris extrusa draft genome.</title>
        <authorList>
            <person name="Kono N."/>
            <person name="Arakawa K."/>
        </authorList>
    </citation>
    <scope>NUCLEOTIDE SEQUENCE [LARGE SCALE GENOMIC DNA]</scope>
</reference>
<gene>
    <name evidence="2" type="ORF">CEXT_522201</name>
</gene>
<dbReference type="AlphaFoldDB" id="A0AAV4S2E2"/>
<evidence type="ECO:0000313" key="2">
    <source>
        <dbReference type="EMBL" id="GIY26705.1"/>
    </source>
</evidence>
<feature type="transmembrane region" description="Helical" evidence="1">
    <location>
        <begin position="16"/>
        <end position="40"/>
    </location>
</feature>
<organism evidence="2 3">
    <name type="scientific">Caerostris extrusa</name>
    <name type="common">Bark spider</name>
    <name type="synonym">Caerostris bankana</name>
    <dbReference type="NCBI Taxonomy" id="172846"/>
    <lineage>
        <taxon>Eukaryota</taxon>
        <taxon>Metazoa</taxon>
        <taxon>Ecdysozoa</taxon>
        <taxon>Arthropoda</taxon>
        <taxon>Chelicerata</taxon>
        <taxon>Arachnida</taxon>
        <taxon>Araneae</taxon>
        <taxon>Araneomorphae</taxon>
        <taxon>Entelegynae</taxon>
        <taxon>Araneoidea</taxon>
        <taxon>Araneidae</taxon>
        <taxon>Caerostris</taxon>
    </lineage>
</organism>
<evidence type="ECO:0000256" key="1">
    <source>
        <dbReference type="SAM" id="Phobius"/>
    </source>
</evidence>
<keyword evidence="3" id="KW-1185">Reference proteome</keyword>
<name>A0AAV4S2E2_CAEEX</name>
<dbReference type="EMBL" id="BPLR01008723">
    <property type="protein sequence ID" value="GIY26705.1"/>
    <property type="molecule type" value="Genomic_DNA"/>
</dbReference>
<keyword evidence="1" id="KW-1133">Transmembrane helix</keyword>
<sequence>MSVIYGLYHIKTQRNAVPFLQCPFAECLFGISLALAYFLLSYPGMRSLSTRYWPLRWDSSQSSNILRLPFFHPLIMTWYFNSQMTPFFTHTNMVSNLVI</sequence>